<dbReference type="EMBL" id="KZ826465">
    <property type="protein sequence ID" value="PYI00262.1"/>
    <property type="molecule type" value="Genomic_DNA"/>
</dbReference>
<proteinExistence type="predicted"/>
<keyword evidence="1" id="KW-0812">Transmembrane</keyword>
<reference evidence="3 4" key="1">
    <citation type="submission" date="2018-02" db="EMBL/GenBank/DDBJ databases">
        <title>The genomes of Aspergillus section Nigri reveals drivers in fungal speciation.</title>
        <authorList>
            <consortium name="DOE Joint Genome Institute"/>
            <person name="Vesth T.C."/>
            <person name="Nybo J."/>
            <person name="Theobald S."/>
            <person name="Brandl J."/>
            <person name="Frisvad J.C."/>
            <person name="Nielsen K.F."/>
            <person name="Lyhne E.K."/>
            <person name="Kogle M.E."/>
            <person name="Kuo A."/>
            <person name="Riley R."/>
            <person name="Clum A."/>
            <person name="Nolan M."/>
            <person name="Lipzen A."/>
            <person name="Salamov A."/>
            <person name="Henrissat B."/>
            <person name="Wiebenga A."/>
            <person name="De vries R.P."/>
            <person name="Grigoriev I.V."/>
            <person name="Mortensen U.H."/>
            <person name="Andersen M.R."/>
            <person name="Baker S.E."/>
        </authorList>
    </citation>
    <scope>NUCLEOTIDE SEQUENCE [LARGE SCALE GENOMIC DNA]</scope>
    <source>
        <strain evidence="3 4">CBS 121057</strain>
    </source>
</reference>
<dbReference type="VEuPathDB" id="FungiDB:BO78DRAFT_330477"/>
<protein>
    <recommendedName>
        <fullName evidence="2">Rhodopsin domain-containing protein</fullName>
    </recommendedName>
</protein>
<dbReference type="PANTHER" id="PTHR38794:SF1">
    <property type="entry name" value="INTEGRAL MEMBRANE PROTEIN"/>
    <property type="match status" value="1"/>
</dbReference>
<name>A0A319DRP3_ASPSB</name>
<feature type="transmembrane region" description="Helical" evidence="1">
    <location>
        <begin position="115"/>
        <end position="133"/>
    </location>
</feature>
<keyword evidence="1" id="KW-0472">Membrane</keyword>
<evidence type="ECO:0000313" key="4">
    <source>
        <dbReference type="Proteomes" id="UP000248423"/>
    </source>
</evidence>
<organism evidence="3 4">
    <name type="scientific">Aspergillus sclerotiicarbonarius (strain CBS 121057 / IBT 28362)</name>
    <dbReference type="NCBI Taxonomy" id="1448318"/>
    <lineage>
        <taxon>Eukaryota</taxon>
        <taxon>Fungi</taxon>
        <taxon>Dikarya</taxon>
        <taxon>Ascomycota</taxon>
        <taxon>Pezizomycotina</taxon>
        <taxon>Eurotiomycetes</taxon>
        <taxon>Eurotiomycetidae</taxon>
        <taxon>Eurotiales</taxon>
        <taxon>Aspergillaceae</taxon>
        <taxon>Aspergillus</taxon>
        <taxon>Aspergillus subgen. Circumdati</taxon>
    </lineage>
</organism>
<feature type="transmembrane region" description="Helical" evidence="1">
    <location>
        <begin position="81"/>
        <end position="103"/>
    </location>
</feature>
<dbReference type="Proteomes" id="UP000248423">
    <property type="component" value="Unassembled WGS sequence"/>
</dbReference>
<evidence type="ECO:0000313" key="3">
    <source>
        <dbReference type="EMBL" id="PYI00262.1"/>
    </source>
</evidence>
<feature type="non-terminal residue" evidence="3">
    <location>
        <position position="1"/>
    </location>
</feature>
<keyword evidence="4" id="KW-1185">Reference proteome</keyword>
<dbReference type="STRING" id="1448318.A0A319DRP3"/>
<feature type="transmembrane region" description="Helical" evidence="1">
    <location>
        <begin position="153"/>
        <end position="174"/>
    </location>
</feature>
<evidence type="ECO:0000259" key="2">
    <source>
        <dbReference type="Pfam" id="PF20684"/>
    </source>
</evidence>
<sequence length="248" mass="27044">LQKALYISDLFYILTLGFGKLAVVAFFHMILSGTGQIKITLLVQGFLVLWTVSMLIAASLQCHPPEVWNLVSGRCMNTRGLWTYSSSSNILIEALLILIPSIMVFRLQMRLRKRLIVIACFGFRALDILVSSIQTHYLDAFDSEAPLPVDLWPWVICSQVLQTTTIVSACVPYLREFLEAFPSGMLRPAGEGSGVGYGYGYGYVGGSGSGSGGSGEGAKRGGRYRLYFVRQGQGEGEVGLEGLGRRGV</sequence>
<dbReference type="OrthoDB" id="3918601at2759"/>
<gene>
    <name evidence="3" type="ORF">BO78DRAFT_330477</name>
</gene>
<dbReference type="InterPro" id="IPR049326">
    <property type="entry name" value="Rhodopsin_dom_fungi"/>
</dbReference>
<accession>A0A319DRP3</accession>
<feature type="transmembrane region" description="Helical" evidence="1">
    <location>
        <begin position="39"/>
        <end position="61"/>
    </location>
</feature>
<keyword evidence="1" id="KW-1133">Transmembrane helix</keyword>
<dbReference type="AlphaFoldDB" id="A0A319DRP3"/>
<evidence type="ECO:0000256" key="1">
    <source>
        <dbReference type="SAM" id="Phobius"/>
    </source>
</evidence>
<dbReference type="Pfam" id="PF20684">
    <property type="entry name" value="Fung_rhodopsin"/>
    <property type="match status" value="1"/>
</dbReference>
<feature type="transmembrane region" description="Helical" evidence="1">
    <location>
        <begin position="6"/>
        <end position="27"/>
    </location>
</feature>
<feature type="domain" description="Rhodopsin" evidence="2">
    <location>
        <begin position="5"/>
        <end position="179"/>
    </location>
</feature>
<dbReference type="PANTHER" id="PTHR38794">
    <property type="entry name" value="INTEGRAL MEMBRANE PROTEIN"/>
    <property type="match status" value="1"/>
</dbReference>